<keyword evidence="6" id="KW-0665">Pyrimidine biosynthesis</keyword>
<dbReference type="GO" id="GO:0046899">
    <property type="term" value="F:nucleoside triphosphate adenylate kinase activity"/>
    <property type="evidence" value="ECO:0007669"/>
    <property type="project" value="UniProtKB-EC"/>
</dbReference>
<keyword evidence="7" id="KW-0539">Nucleus</keyword>
<dbReference type="InterPro" id="IPR006266">
    <property type="entry name" value="UMP_CMP_kinase"/>
</dbReference>
<dbReference type="OMA" id="GTQCDRM"/>
<sequence>MSDIKYVYFILGGPGAGKGTQCDKLVEKFPITHLSAGELLRAEMARPESQDGQLISSLIKEGKIVPSHITVKLLLKAIQEHPHKVFLIDGFPRNEENKNVWEEMADSKVFEVVKCITIDVQRETMKKRIMKRSVDSGRSDDNEVTVLKRFDTFEKETCPIIEYFGKINKLLRVSGEGSVEEVFKPINEEMTKFYTEKKIPF</sequence>
<keyword evidence="4 9" id="KW-0418">Kinase</keyword>
<dbReference type="CDD" id="cd01428">
    <property type="entry name" value="ADK"/>
    <property type="match status" value="1"/>
</dbReference>
<dbReference type="KEGG" id="edi:EDI_246380"/>
<protein>
    <submittedName>
        <fullName evidence="10">UMP-CMP kinase, putative</fullName>
        <ecNumber evidence="10">2.7.4.10</ecNumber>
    </submittedName>
</protein>
<evidence type="ECO:0000313" key="10">
    <source>
        <dbReference type="EMBL" id="EDR27022.1"/>
    </source>
</evidence>
<evidence type="ECO:0000256" key="4">
    <source>
        <dbReference type="ARBA" id="ARBA00022777"/>
    </source>
</evidence>
<dbReference type="RefSeq" id="XP_001736744.1">
    <property type="nucleotide sequence ID" value="XM_001736692.1"/>
</dbReference>
<evidence type="ECO:0000256" key="2">
    <source>
        <dbReference type="ARBA" id="ARBA00022679"/>
    </source>
</evidence>
<evidence type="ECO:0000256" key="9">
    <source>
        <dbReference type="RuleBase" id="RU003330"/>
    </source>
</evidence>
<keyword evidence="11" id="KW-1185">Reference proteome</keyword>
<dbReference type="SUPFAM" id="SSF52540">
    <property type="entry name" value="P-loop containing nucleoside triphosphate hydrolases"/>
    <property type="match status" value="1"/>
</dbReference>
<keyword evidence="3" id="KW-0547">Nucleotide-binding</keyword>
<dbReference type="HAMAP" id="MF_00235">
    <property type="entry name" value="Adenylate_kinase_Adk"/>
    <property type="match status" value="1"/>
</dbReference>
<accession>B0EEP6</accession>
<keyword evidence="1" id="KW-0963">Cytoplasm</keyword>
<dbReference type="InterPro" id="IPR027417">
    <property type="entry name" value="P-loop_NTPase"/>
</dbReference>
<name>B0EEP6_ENTDS</name>
<dbReference type="NCBIfam" id="TIGR01359">
    <property type="entry name" value="UMP_CMP_kin_fam"/>
    <property type="match status" value="1"/>
</dbReference>
<dbReference type="EC" id="2.7.4.10" evidence="10"/>
<reference evidence="11" key="1">
    <citation type="submission" date="2007-12" db="EMBL/GenBank/DDBJ databases">
        <title>Annotation of Entamoeba dispar SAW760.</title>
        <authorList>
            <person name="Lorenzi H."/>
            <person name="Inman J."/>
            <person name="Schobel S."/>
            <person name="Amedeo P."/>
            <person name="Caler E."/>
        </authorList>
    </citation>
    <scope>NUCLEOTIDE SEQUENCE [LARGE SCALE GENOMIC DNA]</scope>
    <source>
        <strain evidence="11">ATCC PRA-260 / SAW760</strain>
    </source>
</reference>
<proteinExistence type="inferred from homology"/>
<gene>
    <name evidence="10" type="ORF">EDI_246380</name>
</gene>
<evidence type="ECO:0000313" key="11">
    <source>
        <dbReference type="Proteomes" id="UP000008076"/>
    </source>
</evidence>
<dbReference type="PANTHER" id="PTHR23359">
    <property type="entry name" value="NUCLEOTIDE KINASE"/>
    <property type="match status" value="1"/>
</dbReference>
<dbReference type="InterPro" id="IPR000850">
    <property type="entry name" value="Adenylat/UMP-CMP_kin"/>
</dbReference>
<dbReference type="Proteomes" id="UP000008076">
    <property type="component" value="Unassembled WGS sequence"/>
</dbReference>
<dbReference type="EMBL" id="DS548957">
    <property type="protein sequence ID" value="EDR27022.1"/>
    <property type="molecule type" value="Genomic_DNA"/>
</dbReference>
<dbReference type="PROSITE" id="PS00113">
    <property type="entry name" value="ADENYLATE_KINASE"/>
    <property type="match status" value="1"/>
</dbReference>
<dbReference type="GO" id="GO:0006207">
    <property type="term" value="P:'de novo' pyrimidine nucleobase biosynthetic process"/>
    <property type="evidence" value="ECO:0007669"/>
    <property type="project" value="InterPro"/>
</dbReference>
<dbReference type="OrthoDB" id="442176at2759"/>
<dbReference type="Gene3D" id="3.40.50.300">
    <property type="entry name" value="P-loop containing nucleotide triphosphate hydrolases"/>
    <property type="match status" value="1"/>
</dbReference>
<comment type="similarity">
    <text evidence="9">Belongs to the adenylate kinase family.</text>
</comment>
<comment type="catalytic activity">
    <reaction evidence="8">
        <text>UMP + ATP = UDP + ADP</text>
        <dbReference type="Rhea" id="RHEA:24400"/>
        <dbReference type="ChEBI" id="CHEBI:30616"/>
        <dbReference type="ChEBI" id="CHEBI:57865"/>
        <dbReference type="ChEBI" id="CHEBI:58223"/>
        <dbReference type="ChEBI" id="CHEBI:456216"/>
        <dbReference type="EC" id="2.7.4.14"/>
    </reaction>
</comment>
<evidence type="ECO:0000256" key="7">
    <source>
        <dbReference type="ARBA" id="ARBA00023242"/>
    </source>
</evidence>
<evidence type="ECO:0000256" key="5">
    <source>
        <dbReference type="ARBA" id="ARBA00022840"/>
    </source>
</evidence>
<dbReference type="AlphaFoldDB" id="B0EEP6"/>
<evidence type="ECO:0000256" key="6">
    <source>
        <dbReference type="ARBA" id="ARBA00022975"/>
    </source>
</evidence>
<dbReference type="InterPro" id="IPR033690">
    <property type="entry name" value="Adenylat_kinase_CS"/>
</dbReference>
<evidence type="ECO:0000256" key="1">
    <source>
        <dbReference type="ARBA" id="ARBA00022490"/>
    </source>
</evidence>
<keyword evidence="5" id="KW-0067">ATP-binding</keyword>
<dbReference type="GO" id="GO:0006221">
    <property type="term" value="P:pyrimidine nucleotide biosynthetic process"/>
    <property type="evidence" value="ECO:0007669"/>
    <property type="project" value="UniProtKB-KW"/>
</dbReference>
<organism evidence="11">
    <name type="scientific">Entamoeba dispar (strain ATCC PRA-260 / SAW760)</name>
    <dbReference type="NCBI Taxonomy" id="370354"/>
    <lineage>
        <taxon>Eukaryota</taxon>
        <taxon>Amoebozoa</taxon>
        <taxon>Evosea</taxon>
        <taxon>Archamoebae</taxon>
        <taxon>Mastigamoebida</taxon>
        <taxon>Entamoebidae</taxon>
        <taxon>Entamoeba</taxon>
    </lineage>
</organism>
<dbReference type="GO" id="GO:0033862">
    <property type="term" value="F:UMP kinase activity"/>
    <property type="evidence" value="ECO:0007669"/>
    <property type="project" value="RHEA"/>
</dbReference>
<evidence type="ECO:0000256" key="3">
    <source>
        <dbReference type="ARBA" id="ARBA00022741"/>
    </source>
</evidence>
<dbReference type="GeneID" id="5881752"/>
<dbReference type="VEuPathDB" id="AmoebaDB:EDI_246380"/>
<keyword evidence="2 9" id="KW-0808">Transferase</keyword>
<dbReference type="eggNOG" id="KOG3079">
    <property type="taxonomic scope" value="Eukaryota"/>
</dbReference>
<dbReference type="Pfam" id="PF00406">
    <property type="entry name" value="ADK"/>
    <property type="match status" value="1"/>
</dbReference>
<evidence type="ECO:0000256" key="8">
    <source>
        <dbReference type="ARBA" id="ARBA00048116"/>
    </source>
</evidence>
<dbReference type="GO" id="GO:0005524">
    <property type="term" value="F:ATP binding"/>
    <property type="evidence" value="ECO:0007669"/>
    <property type="project" value="UniProtKB-KW"/>
</dbReference>
<dbReference type="PRINTS" id="PR00094">
    <property type="entry name" value="ADENYLTKNASE"/>
</dbReference>